<dbReference type="AlphaFoldDB" id="A0A672FEF4"/>
<dbReference type="InterPro" id="IPR036465">
    <property type="entry name" value="vWFA_dom_sf"/>
</dbReference>
<feature type="repeat" description="FG-GAP" evidence="15">
    <location>
        <begin position="441"/>
        <end position="503"/>
    </location>
</feature>
<dbReference type="OMA" id="TVCFQLK"/>
<feature type="domain" description="VWFA" evidence="18">
    <location>
        <begin position="159"/>
        <end position="334"/>
    </location>
</feature>
<evidence type="ECO:0000256" key="13">
    <source>
        <dbReference type="ARBA" id="ARBA00023170"/>
    </source>
</evidence>
<keyword evidence="6" id="KW-0677">Repeat</keyword>
<keyword evidence="10 16" id="KW-0401">Integrin</keyword>
<keyword evidence="20" id="KW-1185">Reference proteome</keyword>
<name>A0A672FEF4_SALFA</name>
<evidence type="ECO:0000256" key="4">
    <source>
        <dbReference type="ARBA" id="ARBA00022723"/>
    </source>
</evidence>
<evidence type="ECO:0000256" key="11">
    <source>
        <dbReference type="ARBA" id="ARBA00023136"/>
    </source>
</evidence>
<dbReference type="GO" id="GO:0033627">
    <property type="term" value="P:cell adhesion mediated by integrin"/>
    <property type="evidence" value="ECO:0007669"/>
    <property type="project" value="TreeGrafter"/>
</dbReference>
<evidence type="ECO:0000256" key="9">
    <source>
        <dbReference type="ARBA" id="ARBA00022989"/>
    </source>
</evidence>
<dbReference type="SMART" id="SM00327">
    <property type="entry name" value="VWA"/>
    <property type="match status" value="1"/>
</dbReference>
<keyword evidence="5 16" id="KW-0732">Signal</keyword>
<dbReference type="PROSITE" id="PS51470">
    <property type="entry name" value="FG_GAP"/>
    <property type="match status" value="3"/>
</dbReference>
<feature type="repeat" description="FG-GAP" evidence="15">
    <location>
        <begin position="565"/>
        <end position="625"/>
    </location>
</feature>
<dbReference type="InterPro" id="IPR013519">
    <property type="entry name" value="Int_alpha_beta-p"/>
</dbReference>
<keyword evidence="13 16" id="KW-0675">Receptor</keyword>
<dbReference type="Proteomes" id="UP000472267">
    <property type="component" value="Chromosome 6"/>
</dbReference>
<dbReference type="Pfam" id="PF08441">
    <property type="entry name" value="Integrin_A_Ig_1"/>
    <property type="match status" value="1"/>
</dbReference>
<comment type="subcellular location">
    <subcellularLocation>
        <location evidence="1 16">Membrane</location>
        <topology evidence="1 16">Single-pass type I membrane protein</topology>
    </subcellularLocation>
</comment>
<accession>A0A672FEF4</accession>
<dbReference type="PROSITE" id="PS50234">
    <property type="entry name" value="VWFA"/>
    <property type="match status" value="1"/>
</dbReference>
<dbReference type="Gene3D" id="3.40.50.410">
    <property type="entry name" value="von Willebrand factor, type A domain"/>
    <property type="match status" value="1"/>
</dbReference>
<dbReference type="InterPro" id="IPR048285">
    <property type="entry name" value="Integrin_alpha_Ig-like_2"/>
</dbReference>
<organism evidence="19 20">
    <name type="scientific">Salarias fasciatus</name>
    <name type="common">Jewelled blenny</name>
    <name type="synonym">Blennius fasciatus</name>
    <dbReference type="NCBI Taxonomy" id="181472"/>
    <lineage>
        <taxon>Eukaryota</taxon>
        <taxon>Metazoa</taxon>
        <taxon>Chordata</taxon>
        <taxon>Craniata</taxon>
        <taxon>Vertebrata</taxon>
        <taxon>Euteleostomi</taxon>
        <taxon>Actinopterygii</taxon>
        <taxon>Neopterygii</taxon>
        <taxon>Teleostei</taxon>
        <taxon>Neoteleostei</taxon>
        <taxon>Acanthomorphata</taxon>
        <taxon>Ovalentaria</taxon>
        <taxon>Blenniimorphae</taxon>
        <taxon>Blenniiformes</taxon>
        <taxon>Blennioidei</taxon>
        <taxon>Blenniidae</taxon>
        <taxon>Salariinae</taxon>
        <taxon>Salarias</taxon>
    </lineage>
</organism>
<dbReference type="GO" id="GO:0008305">
    <property type="term" value="C:integrin complex"/>
    <property type="evidence" value="ECO:0007669"/>
    <property type="project" value="InterPro"/>
</dbReference>
<dbReference type="Pfam" id="PF01839">
    <property type="entry name" value="FG-GAP"/>
    <property type="match status" value="2"/>
</dbReference>
<proteinExistence type="inferred from homology"/>
<dbReference type="SUPFAM" id="SSF53300">
    <property type="entry name" value="vWA-like"/>
    <property type="match status" value="1"/>
</dbReference>
<evidence type="ECO:0000313" key="19">
    <source>
        <dbReference type="Ensembl" id="ENSSFAP00005004112.1"/>
    </source>
</evidence>
<evidence type="ECO:0000256" key="17">
    <source>
        <dbReference type="SAM" id="MobiDB-lite"/>
    </source>
</evidence>
<reference evidence="19" key="2">
    <citation type="submission" date="2025-08" db="UniProtKB">
        <authorList>
            <consortium name="Ensembl"/>
        </authorList>
    </citation>
    <scope>IDENTIFICATION</scope>
</reference>
<dbReference type="PRINTS" id="PR01185">
    <property type="entry name" value="INTEGRINA"/>
</dbReference>
<feature type="chain" id="PRO_5025719279" evidence="16">
    <location>
        <begin position="26"/>
        <end position="1190"/>
    </location>
</feature>
<dbReference type="Gene3D" id="2.60.40.1460">
    <property type="entry name" value="Integrin domains. Chain A, domain 2"/>
    <property type="match status" value="1"/>
</dbReference>
<dbReference type="PANTHER" id="PTHR23220">
    <property type="entry name" value="INTEGRIN ALPHA"/>
    <property type="match status" value="1"/>
</dbReference>
<evidence type="ECO:0000256" key="1">
    <source>
        <dbReference type="ARBA" id="ARBA00004479"/>
    </source>
</evidence>
<evidence type="ECO:0000256" key="14">
    <source>
        <dbReference type="ARBA" id="ARBA00023180"/>
    </source>
</evidence>
<keyword evidence="14" id="KW-0325">Glycoprotein</keyword>
<keyword evidence="7" id="KW-0106">Calcium</keyword>
<evidence type="ECO:0000256" key="3">
    <source>
        <dbReference type="ARBA" id="ARBA00022692"/>
    </source>
</evidence>
<dbReference type="InterPro" id="IPR013517">
    <property type="entry name" value="FG-GAP"/>
</dbReference>
<dbReference type="InterPro" id="IPR000413">
    <property type="entry name" value="Integrin_alpha"/>
</dbReference>
<dbReference type="GO" id="GO:0005178">
    <property type="term" value="F:integrin binding"/>
    <property type="evidence" value="ECO:0007669"/>
    <property type="project" value="TreeGrafter"/>
</dbReference>
<comment type="similarity">
    <text evidence="2 16">Belongs to the integrin alpha chain family.</text>
</comment>
<dbReference type="Pfam" id="PF00092">
    <property type="entry name" value="VWA"/>
    <property type="match status" value="1"/>
</dbReference>
<dbReference type="InterPro" id="IPR013649">
    <property type="entry name" value="Integrin_alpha_Ig-like_1"/>
</dbReference>
<dbReference type="Gene3D" id="2.130.10.130">
    <property type="entry name" value="Integrin alpha, N-terminal"/>
    <property type="match status" value="1"/>
</dbReference>
<reference evidence="19" key="3">
    <citation type="submission" date="2025-09" db="UniProtKB">
        <authorList>
            <consortium name="Ensembl"/>
        </authorList>
    </citation>
    <scope>IDENTIFICATION</scope>
</reference>
<gene>
    <name evidence="19" type="primary">zmp:0000001082</name>
</gene>
<dbReference type="SUPFAM" id="SSF69179">
    <property type="entry name" value="Integrin domains"/>
    <property type="match status" value="2"/>
</dbReference>
<evidence type="ECO:0000256" key="7">
    <source>
        <dbReference type="ARBA" id="ARBA00022837"/>
    </source>
</evidence>
<evidence type="ECO:0000256" key="6">
    <source>
        <dbReference type="ARBA" id="ARBA00022737"/>
    </source>
</evidence>
<dbReference type="SMART" id="SM00191">
    <property type="entry name" value="Int_alpha"/>
    <property type="match status" value="4"/>
</dbReference>
<evidence type="ECO:0000256" key="5">
    <source>
        <dbReference type="ARBA" id="ARBA00022729"/>
    </source>
</evidence>
<evidence type="ECO:0000256" key="10">
    <source>
        <dbReference type="ARBA" id="ARBA00023037"/>
    </source>
</evidence>
<evidence type="ECO:0000256" key="8">
    <source>
        <dbReference type="ARBA" id="ARBA00022889"/>
    </source>
</evidence>
<evidence type="ECO:0000256" key="15">
    <source>
        <dbReference type="PROSITE-ProRule" id="PRU00803"/>
    </source>
</evidence>
<dbReference type="Pfam" id="PF20805">
    <property type="entry name" value="Integrin_A_Ig_2"/>
    <property type="match status" value="1"/>
</dbReference>
<dbReference type="SUPFAM" id="SSF69318">
    <property type="entry name" value="Integrin alpha N-terminal domain"/>
    <property type="match status" value="1"/>
</dbReference>
<dbReference type="Gene3D" id="1.20.5.930">
    <property type="entry name" value="Bicelle-embedded integrin alpha(iib) transmembrane segment"/>
    <property type="match status" value="1"/>
</dbReference>
<keyword evidence="11 16" id="KW-0472">Membrane</keyword>
<keyword evidence="12" id="KW-1015">Disulfide bond</keyword>
<evidence type="ECO:0000256" key="12">
    <source>
        <dbReference type="ARBA" id="ARBA00023157"/>
    </source>
</evidence>
<dbReference type="GO" id="GO:0098609">
    <property type="term" value="P:cell-cell adhesion"/>
    <property type="evidence" value="ECO:0007669"/>
    <property type="project" value="TreeGrafter"/>
</dbReference>
<dbReference type="GO" id="GO:0007160">
    <property type="term" value="P:cell-matrix adhesion"/>
    <property type="evidence" value="ECO:0007669"/>
    <property type="project" value="TreeGrafter"/>
</dbReference>
<keyword evidence="4" id="KW-0479">Metal-binding</keyword>
<dbReference type="PRINTS" id="PR00453">
    <property type="entry name" value="VWFADOMAIN"/>
</dbReference>
<reference evidence="19" key="1">
    <citation type="submission" date="2019-06" db="EMBL/GenBank/DDBJ databases">
        <authorList>
            <consortium name="Wellcome Sanger Institute Data Sharing"/>
        </authorList>
    </citation>
    <scope>NUCLEOTIDE SEQUENCE [LARGE SCALE GENOMIC DNA]</scope>
</reference>
<dbReference type="Gene3D" id="2.60.40.1530">
    <property type="entry name" value="ntegrin, alpha v. Chain A, domain 4"/>
    <property type="match status" value="1"/>
</dbReference>
<dbReference type="InParanoid" id="A0A672FEF4"/>
<keyword evidence="8 16" id="KW-0130">Cell adhesion</keyword>
<dbReference type="Ensembl" id="ENSSFAT00005004393.1">
    <property type="protein sequence ID" value="ENSSFAP00005004112.1"/>
    <property type="gene ID" value="ENSSFAG00005002769.1"/>
</dbReference>
<evidence type="ECO:0000256" key="16">
    <source>
        <dbReference type="RuleBase" id="RU003762"/>
    </source>
</evidence>
<sequence length="1190" mass="131348">MARPKSLHLLAVLLSAAATVHVSVAFNIDLSEPEVYEGEPQDFFGYKVLQFKSGSSKGIVVTSPLRMNGSGGVSRLTLDQKQISLQERSLPNAMVAKHLGLSIAADSTGSHFTVCSPNVEHECYENSYLNSICYNITEDMEEVSSFTPAFQDCTKKTVDLVFLFDGSNSMTTKEFEKNKEFILDIMKSLGNSSIKFAAVQFSTEFRKVFDFNDYKAGLAEEKLWVESHMKTLTNTHGALTFVLHELFENPGAGASPDATKVLVLITDGDPSDIDRNKTIHQYDVKNVIRFVIGVKKADLSKFKAIASEPKDQNSFKIENYDGLTGVLENFQKKIFNMEGSTAAQARNMTDEMSQSGFSAAIYQDKLILGSVGSNTWQGALLERQERNERQIEDPEMTMDSYMGYSISVGERNGVAAYFTGAPRFEHRGRVVLFKHDGRKWTVAGRLTGEQIGSYFGAELCSVDVDSDGNTDFLLVGAPLFYQPQDKKEGHVYVYQLTEEMQLKAETTVAAPSIGRFGSTISSLADLNGDGLRDVAVGAPLEDDNSGAVYIYLGDRTTAVRRTYSQRIMGATVNPGRRFFGQAISGDLDLGQDGLPDVVVGSQGAAVVLRSKPVFNVEARMSFHPEEISTDGLDCPSQDDSLPMVELQVCFQLTEVTRREAGDTGASLNITYMLDVDPKRLKNRGFFMQEKKKSRNLTSSYELTEAEACFNYTVHMPKCLFDTVSSVSIKLNFSQTDSASSECSLNTDSLKHTAVEVPFKKQCRNNDSCVAELDVDFSFMTDTLLVTEDSYFNMSVTLHNHGDDSYNTSLTMLYPLGLSFSMMTLAKASRPTLHSCSDLQGVLDKTVCGVSLPVYRSRSSATFNTSFLIISDYDWSDTVSMTVAATSDNTNSTVNLTRSIPVQFEVKMALTVKEDSVSYLNFTPEHSAPKKLSIVYKIDNIGFKDFPVNVSLIFPTKLQHGFEMSSYKVSVHENKTRCTSTKELRSELCPAENHCVSVMCETFSLNKDSEFQVSGDVHFKDLKQLAANAPFLKRYTGDGGEVKFSSFIQVDYDTQRYVLEPNGHQKKGSAPTAESRKRKHPVVQWTEVRVEFILPPDQLLIILTGAGLGFLLLIVITLVMFKLGCFKRKTQEYYEEQEEKAALQAATPTELVPAAVNGKADDQPLLGEDGLKGGQLENGGSVAADGGTDLQ</sequence>
<dbReference type="GO" id="GO:0007229">
    <property type="term" value="P:integrin-mediated signaling pathway"/>
    <property type="evidence" value="ECO:0007669"/>
    <property type="project" value="UniProtKB-KW"/>
</dbReference>
<evidence type="ECO:0000256" key="2">
    <source>
        <dbReference type="ARBA" id="ARBA00008054"/>
    </source>
</evidence>
<feature type="region of interest" description="Disordered" evidence="17">
    <location>
        <begin position="1155"/>
        <end position="1190"/>
    </location>
</feature>
<dbReference type="InterPro" id="IPR028994">
    <property type="entry name" value="Integrin_alpha_N"/>
</dbReference>
<dbReference type="PANTHER" id="PTHR23220:SF84">
    <property type="entry name" value="INTEGRIN ALPHA-L"/>
    <property type="match status" value="1"/>
</dbReference>
<feature type="transmembrane region" description="Helical" evidence="16">
    <location>
        <begin position="1098"/>
        <end position="1120"/>
    </location>
</feature>
<dbReference type="InterPro" id="IPR032695">
    <property type="entry name" value="Integrin_dom_sf"/>
</dbReference>
<keyword evidence="9 16" id="KW-1133">Transmembrane helix</keyword>
<dbReference type="Gene3D" id="2.60.40.1510">
    <property type="entry name" value="ntegrin, alpha v. Chain A, domain 3"/>
    <property type="match status" value="1"/>
</dbReference>
<feature type="signal peptide" evidence="16">
    <location>
        <begin position="1"/>
        <end position="25"/>
    </location>
</feature>
<dbReference type="GO" id="GO:0046872">
    <property type="term" value="F:metal ion binding"/>
    <property type="evidence" value="ECO:0007669"/>
    <property type="project" value="UniProtKB-KW"/>
</dbReference>
<feature type="repeat" description="FG-GAP" evidence="15">
    <location>
        <begin position="504"/>
        <end position="560"/>
    </location>
</feature>
<dbReference type="GO" id="GO:0009897">
    <property type="term" value="C:external side of plasma membrane"/>
    <property type="evidence" value="ECO:0007669"/>
    <property type="project" value="TreeGrafter"/>
</dbReference>
<evidence type="ECO:0000313" key="20">
    <source>
        <dbReference type="Proteomes" id="UP000472267"/>
    </source>
</evidence>
<evidence type="ECO:0000259" key="18">
    <source>
        <dbReference type="PROSITE" id="PS50234"/>
    </source>
</evidence>
<protein>
    <submittedName>
        <fullName evidence="19">Integrin alpha-M-like</fullName>
    </submittedName>
</protein>
<keyword evidence="3 16" id="KW-0812">Transmembrane</keyword>
<dbReference type="InterPro" id="IPR002035">
    <property type="entry name" value="VWF_A"/>
</dbReference>